<dbReference type="InterPro" id="IPR029039">
    <property type="entry name" value="Flavoprotein-like_sf"/>
</dbReference>
<dbReference type="NCBIfam" id="NF006531">
    <property type="entry name" value="PRK09004.1"/>
    <property type="match status" value="1"/>
</dbReference>
<dbReference type="STRING" id="1908260.BKK50_05675"/>
<sequence>MNICILSGSTLGTAEYVAEHLEEVLKTQGFSTALFHNASYDDVIDKPLWLIVTSTHGSGEIPDNLRPLIDQIAQSAQDLSHLRFAIVGLGNSDYDTFCYATNHIENILEQKSAVKLCESLKIDVLNIDDPESCSEEWLPLFIQSIA</sequence>
<dbReference type="GO" id="GO:0050660">
    <property type="term" value="F:flavin adenine dinucleotide binding"/>
    <property type="evidence" value="ECO:0007669"/>
    <property type="project" value="TreeGrafter"/>
</dbReference>
<dbReference type="PANTHER" id="PTHR19384:SF128">
    <property type="entry name" value="NADPH OXIDOREDUCTASE A"/>
    <property type="match status" value="1"/>
</dbReference>
<comment type="cofactor">
    <cofactor evidence="1">
        <name>FMN</name>
        <dbReference type="ChEBI" id="CHEBI:58210"/>
    </cofactor>
</comment>
<evidence type="ECO:0000313" key="6">
    <source>
        <dbReference type="EMBL" id="OOF43026.1"/>
    </source>
</evidence>
<keyword evidence="2" id="KW-0285">Flavoprotein</keyword>
<dbReference type="Gene3D" id="3.40.50.360">
    <property type="match status" value="1"/>
</dbReference>
<keyword evidence="3" id="KW-0288">FMN</keyword>
<keyword evidence="7" id="KW-1185">Reference proteome</keyword>
<dbReference type="RefSeq" id="WP_077416204.1">
    <property type="nucleotide sequence ID" value="NZ_MLHJ01000046.1"/>
</dbReference>
<comment type="caution">
    <text evidence="6">The sequence shown here is derived from an EMBL/GenBank/DDBJ whole genome shotgun (WGS) entry which is preliminary data.</text>
</comment>
<name>A0A1V3IM32_9PAST</name>
<evidence type="ECO:0000313" key="7">
    <source>
        <dbReference type="Proteomes" id="UP000189433"/>
    </source>
</evidence>
<gene>
    <name evidence="6" type="ORF">BKK50_05675</name>
</gene>
<dbReference type="GO" id="GO:0005829">
    <property type="term" value="C:cytosol"/>
    <property type="evidence" value="ECO:0007669"/>
    <property type="project" value="TreeGrafter"/>
</dbReference>
<evidence type="ECO:0000256" key="3">
    <source>
        <dbReference type="ARBA" id="ARBA00022643"/>
    </source>
</evidence>
<dbReference type="OrthoDB" id="359268at2"/>
<dbReference type="Pfam" id="PF00258">
    <property type="entry name" value="Flavodoxin_1"/>
    <property type="match status" value="1"/>
</dbReference>
<protein>
    <submittedName>
        <fullName evidence="6">FMN-binding protein MioC</fullName>
    </submittedName>
</protein>
<dbReference type="GO" id="GO:0010181">
    <property type="term" value="F:FMN binding"/>
    <property type="evidence" value="ECO:0007669"/>
    <property type="project" value="InterPro"/>
</dbReference>
<dbReference type="SUPFAM" id="SSF52218">
    <property type="entry name" value="Flavoproteins"/>
    <property type="match status" value="1"/>
</dbReference>
<dbReference type="GO" id="GO:0016491">
    <property type="term" value="F:oxidoreductase activity"/>
    <property type="evidence" value="ECO:0007669"/>
    <property type="project" value="TreeGrafter"/>
</dbReference>
<dbReference type="PROSITE" id="PS50902">
    <property type="entry name" value="FLAVODOXIN_LIKE"/>
    <property type="match status" value="1"/>
</dbReference>
<dbReference type="AlphaFoldDB" id="A0A1V3IM32"/>
<proteinExistence type="predicted"/>
<reference evidence="6 7" key="1">
    <citation type="submission" date="2016-10" db="EMBL/GenBank/DDBJ databases">
        <title>Rodentibacter gen. nov. and new species.</title>
        <authorList>
            <person name="Christensen H."/>
        </authorList>
    </citation>
    <scope>NUCLEOTIDE SEQUENCE [LARGE SCALE GENOMIC DNA]</scope>
    <source>
        <strain evidence="6 7">CCUG17206</strain>
    </source>
</reference>
<dbReference type="EMBL" id="MLHJ01000046">
    <property type="protein sequence ID" value="OOF43026.1"/>
    <property type="molecule type" value="Genomic_DNA"/>
</dbReference>
<feature type="domain" description="Flavodoxin-like" evidence="5">
    <location>
        <begin position="3"/>
        <end position="142"/>
    </location>
</feature>
<dbReference type="PRINTS" id="PR00369">
    <property type="entry name" value="FLAVODOXIN"/>
</dbReference>
<dbReference type="PANTHER" id="PTHR19384">
    <property type="entry name" value="NITRIC OXIDE SYNTHASE-RELATED"/>
    <property type="match status" value="1"/>
</dbReference>
<evidence type="ECO:0000256" key="1">
    <source>
        <dbReference type="ARBA" id="ARBA00001917"/>
    </source>
</evidence>
<evidence type="ECO:0000259" key="5">
    <source>
        <dbReference type="PROSITE" id="PS50902"/>
    </source>
</evidence>
<dbReference type="Proteomes" id="UP000189433">
    <property type="component" value="Unassembled WGS sequence"/>
</dbReference>
<accession>A0A1V3IM32</accession>
<organism evidence="6 7">
    <name type="scientific">Rodentibacter rarus</name>
    <dbReference type="NCBI Taxonomy" id="1908260"/>
    <lineage>
        <taxon>Bacteria</taxon>
        <taxon>Pseudomonadati</taxon>
        <taxon>Pseudomonadota</taxon>
        <taxon>Gammaproteobacteria</taxon>
        <taxon>Pasteurellales</taxon>
        <taxon>Pasteurellaceae</taxon>
        <taxon>Rodentibacter</taxon>
    </lineage>
</organism>
<keyword evidence="4" id="KW-0813">Transport</keyword>
<keyword evidence="4" id="KW-0249">Electron transport</keyword>
<dbReference type="InterPro" id="IPR001094">
    <property type="entry name" value="Flavdoxin-like"/>
</dbReference>
<evidence type="ECO:0000256" key="4">
    <source>
        <dbReference type="ARBA" id="ARBA00022982"/>
    </source>
</evidence>
<evidence type="ECO:0000256" key="2">
    <source>
        <dbReference type="ARBA" id="ARBA00022630"/>
    </source>
</evidence>
<dbReference type="InterPro" id="IPR008254">
    <property type="entry name" value="Flavodoxin/NO_synth"/>
</dbReference>